<dbReference type="Proteomes" id="UP000031967">
    <property type="component" value="Unassembled WGS sequence"/>
</dbReference>
<protein>
    <recommendedName>
        <fullName evidence="4">Photosynthesis system II assembly factor Ycf48/Hcf136-like domain-containing protein</fullName>
    </recommendedName>
</protein>
<feature type="domain" description="Photosynthesis system II assembly factor Ycf48/Hcf136-like" evidence="4">
    <location>
        <begin position="434"/>
        <end position="565"/>
    </location>
</feature>
<keyword evidence="6" id="KW-1185">Reference proteome</keyword>
<evidence type="ECO:0000256" key="2">
    <source>
        <dbReference type="ARBA" id="ARBA00023276"/>
    </source>
</evidence>
<reference evidence="5 6" key="1">
    <citation type="submission" date="2014-12" db="EMBL/GenBank/DDBJ databases">
        <title>Draft genome sequence of Paenibacillus kamchatkensis strain B-2647.</title>
        <authorList>
            <person name="Karlyshev A.V."/>
            <person name="Kudryashova E.B."/>
        </authorList>
    </citation>
    <scope>NUCLEOTIDE SEQUENCE [LARGE SCALE GENOMIC DNA]</scope>
    <source>
        <strain evidence="5 6">VKM B-2647</strain>
    </source>
</reference>
<dbReference type="EMBL" id="JXAK01000029">
    <property type="protein sequence ID" value="KIL39940.1"/>
    <property type="molecule type" value="Genomic_DNA"/>
</dbReference>
<evidence type="ECO:0000256" key="3">
    <source>
        <dbReference type="SAM" id="MobiDB-lite"/>
    </source>
</evidence>
<feature type="region of interest" description="Disordered" evidence="3">
    <location>
        <begin position="43"/>
        <end position="77"/>
    </location>
</feature>
<evidence type="ECO:0000313" key="5">
    <source>
        <dbReference type="EMBL" id="KIL39940.1"/>
    </source>
</evidence>
<sequence>MRRVWIVWAAFVLCWGALVAAIGLSGGGAAKYDAALSRGKEAAASSAPQSGQEQGFESSPPAAPQAQPPSSKIAPANAPYVPVSSGGTIEVRGSDPGFTLSHLTVASERTAWVVRTDQAGADSVAATDDGGATWSVRSGMGKLHVLALHAVNAQAGWAAASSGCKEQNGVSRCSELQVLRTEDGGKSWAVQLSQTSDAQDAAIEAADDRHVVVLAGGKLLRTADGGRNWQELKPGFGGVAPQSISFPASEQGWVSGSICDRKQTDGSAVCRITVIATTDGGAHWRQLPPAGETLSGAISSLVRFVDAKRGWLLVSDIDTRRATLYGTEDGGRHWTPLQELSSARPAPAGLEFVSADDGWIPLNMGAGPIDGGMMVTHDGGRHFETIGEGRGWSFGPASALSGKEIWAVEHGRALVRTKDGGKTWQQLYPLLAPVGDIAFVDAQHGFGLGTPFESDALLATSDGGKSWRKLPAIDPQGAIVGISFASRQTGWALRQTADSGVFQLLRTTDGGNSWKALANLAAAGVSNRPYIRFFSAQDGVIAVTNGSKTQTVYRTKDGGKTWTASPSPYVQAGGGDLFAFSSPSTGWTYRDETPQQGAVLYRTEDGAAWQPYGVLPKPGWAYALGWASELRGWALYERDPFQPGSRWSLLATSDGGATWRETLFPAQFRIDDRTVKLQFAGDRNGWLLTGSGLLRTEDGGATWSWLGQ</sequence>
<evidence type="ECO:0000259" key="4">
    <source>
        <dbReference type="Pfam" id="PF14870"/>
    </source>
</evidence>
<dbReference type="PANTHER" id="PTHR47199">
    <property type="entry name" value="PHOTOSYSTEM II STABILITY/ASSEMBLY FACTOR HCF136, CHLOROPLASTIC"/>
    <property type="match status" value="1"/>
</dbReference>
<dbReference type="InterPro" id="IPR028203">
    <property type="entry name" value="PSII_CF48-like_dom"/>
</dbReference>
<keyword evidence="1" id="KW-0602">Photosynthesis</keyword>
<dbReference type="Gene3D" id="2.130.10.10">
    <property type="entry name" value="YVTN repeat-like/Quinoprotein amine dehydrogenase"/>
    <property type="match status" value="3"/>
</dbReference>
<dbReference type="Pfam" id="PF14870">
    <property type="entry name" value="PSII_BNR"/>
    <property type="match status" value="1"/>
</dbReference>
<comment type="caution">
    <text evidence="5">The sequence shown here is derived from an EMBL/GenBank/DDBJ whole genome shotgun (WGS) entry which is preliminary data.</text>
</comment>
<organism evidence="5 6">
    <name type="scientific">Gordoniibacillus kamchatkensis</name>
    <dbReference type="NCBI Taxonomy" id="1590651"/>
    <lineage>
        <taxon>Bacteria</taxon>
        <taxon>Bacillati</taxon>
        <taxon>Bacillota</taxon>
        <taxon>Bacilli</taxon>
        <taxon>Bacillales</taxon>
        <taxon>Paenibacillaceae</taxon>
        <taxon>Gordoniibacillus</taxon>
    </lineage>
</organism>
<dbReference type="InterPro" id="IPR015943">
    <property type="entry name" value="WD40/YVTN_repeat-like_dom_sf"/>
</dbReference>
<proteinExistence type="predicted"/>
<dbReference type="SUPFAM" id="SSF110296">
    <property type="entry name" value="Oligoxyloglucan reducing end-specific cellobiohydrolase"/>
    <property type="match status" value="3"/>
</dbReference>
<evidence type="ECO:0000313" key="6">
    <source>
        <dbReference type="Proteomes" id="UP000031967"/>
    </source>
</evidence>
<keyword evidence="2" id="KW-0604">Photosystem II</keyword>
<evidence type="ECO:0000256" key="1">
    <source>
        <dbReference type="ARBA" id="ARBA00022531"/>
    </source>
</evidence>
<feature type="compositionally biased region" description="Polar residues" evidence="3">
    <location>
        <begin position="46"/>
        <end position="57"/>
    </location>
</feature>
<name>A0ABR5AH89_9BACL</name>
<accession>A0ABR5AH89</accession>
<dbReference type="CDD" id="cd15482">
    <property type="entry name" value="Sialidase_non-viral"/>
    <property type="match status" value="2"/>
</dbReference>
<dbReference type="PANTHER" id="PTHR47199:SF2">
    <property type="entry name" value="PHOTOSYSTEM II STABILITY_ASSEMBLY FACTOR HCF136, CHLOROPLASTIC"/>
    <property type="match status" value="1"/>
</dbReference>
<dbReference type="RefSeq" id="WP_041048738.1">
    <property type="nucleotide sequence ID" value="NZ_JXAK01000029.1"/>
</dbReference>
<gene>
    <name evidence="5" type="ORF">SD70_17155</name>
</gene>